<dbReference type="RefSeq" id="WP_137816383.1">
    <property type="nucleotide sequence ID" value="NZ_BJFL01000042.1"/>
</dbReference>
<evidence type="ECO:0008006" key="4">
    <source>
        <dbReference type="Google" id="ProtNLM"/>
    </source>
</evidence>
<sequence length="112" mass="11888">MQYVEPGPVGRDALAAALGGGDGRAIAEALVGVAYHDPDWQWVQDTCLRLLGHPDTGVRAIAITCLGHVARVHRQLDTDKVVPALTRLTSDPDLGGRAEDALDDINHFLGAN</sequence>
<dbReference type="SUPFAM" id="SSF48371">
    <property type="entry name" value="ARM repeat"/>
    <property type="match status" value="1"/>
</dbReference>
<dbReference type="OrthoDB" id="3695133at2"/>
<keyword evidence="3" id="KW-1185">Reference proteome</keyword>
<comment type="caution">
    <text evidence="2">The sequence shown here is derived from an EMBL/GenBank/DDBJ whole genome shotgun (WGS) entry which is preliminary data.</text>
</comment>
<dbReference type="InterPro" id="IPR049796">
    <property type="entry name" value="CdiI_Ct-like"/>
</dbReference>
<reference evidence="3" key="1">
    <citation type="submission" date="2019-04" db="EMBL/GenBank/DDBJ databases">
        <title>Draft genome sequence of Pseudonocardiaceae bacterium SL3-2-4.</title>
        <authorList>
            <person name="Ningsih F."/>
            <person name="Yokota A."/>
            <person name="Sakai Y."/>
            <person name="Nanatani K."/>
            <person name="Yabe S."/>
            <person name="Oetari A."/>
            <person name="Sjamsuridzal W."/>
        </authorList>
    </citation>
    <scope>NUCLEOTIDE SEQUENCE [LARGE SCALE GENOMIC DNA]</scope>
    <source>
        <strain evidence="3">SL3-2-4</strain>
    </source>
</reference>
<protein>
    <recommendedName>
        <fullName evidence="4">HEAT repeat domain-containing protein</fullName>
    </recommendedName>
</protein>
<accession>A0A4D4J9U7</accession>
<dbReference type="InterPro" id="IPR016024">
    <property type="entry name" value="ARM-type_fold"/>
</dbReference>
<dbReference type="InterPro" id="IPR000357">
    <property type="entry name" value="HEAT"/>
</dbReference>
<evidence type="ECO:0000256" key="1">
    <source>
        <dbReference type="ARBA" id="ARBA00022737"/>
    </source>
</evidence>
<dbReference type="Proteomes" id="UP000298860">
    <property type="component" value="Unassembled WGS sequence"/>
</dbReference>
<name>A0A4D4J9U7_9PSEU</name>
<organism evidence="2 3">
    <name type="scientific">Gandjariella thermophila</name>
    <dbReference type="NCBI Taxonomy" id="1931992"/>
    <lineage>
        <taxon>Bacteria</taxon>
        <taxon>Bacillati</taxon>
        <taxon>Actinomycetota</taxon>
        <taxon>Actinomycetes</taxon>
        <taxon>Pseudonocardiales</taxon>
        <taxon>Pseudonocardiaceae</taxon>
        <taxon>Gandjariella</taxon>
    </lineage>
</organism>
<dbReference type="Pfam" id="PF02985">
    <property type="entry name" value="HEAT"/>
    <property type="match status" value="1"/>
</dbReference>
<evidence type="ECO:0000313" key="3">
    <source>
        <dbReference type="Proteomes" id="UP000298860"/>
    </source>
</evidence>
<dbReference type="AlphaFoldDB" id="A0A4D4J9U7"/>
<dbReference type="EMBL" id="BJFL01000042">
    <property type="protein sequence ID" value="GDY33441.1"/>
    <property type="molecule type" value="Genomic_DNA"/>
</dbReference>
<evidence type="ECO:0000313" key="2">
    <source>
        <dbReference type="EMBL" id="GDY33441.1"/>
    </source>
</evidence>
<dbReference type="Gene3D" id="1.25.10.10">
    <property type="entry name" value="Leucine-rich Repeat Variant"/>
    <property type="match status" value="1"/>
</dbReference>
<keyword evidence="1" id="KW-0677">Repeat</keyword>
<dbReference type="InterPro" id="IPR011989">
    <property type="entry name" value="ARM-like"/>
</dbReference>
<gene>
    <name evidence="2" type="ORF">GTS_50740</name>
</gene>
<proteinExistence type="predicted"/>
<dbReference type="CDD" id="cd20694">
    <property type="entry name" value="CdiI_Ct-like"/>
    <property type="match status" value="1"/>
</dbReference>